<evidence type="ECO:0000259" key="3">
    <source>
        <dbReference type="Pfam" id="PF00339"/>
    </source>
</evidence>
<dbReference type="Gene3D" id="2.60.40.840">
    <property type="match status" value="1"/>
</dbReference>
<dbReference type="GO" id="GO:0016060">
    <property type="term" value="P:negative regulation of phospholipase C-activating phototransduction signaling pathway"/>
    <property type="evidence" value="ECO:0007669"/>
    <property type="project" value="UniProtKB-ARBA"/>
</dbReference>
<feature type="domain" description="Arrestin-like N-terminal" evidence="3">
    <location>
        <begin position="48"/>
        <end position="193"/>
    </location>
</feature>
<evidence type="ECO:0000256" key="2">
    <source>
        <dbReference type="ARBA" id="ARBA00022606"/>
    </source>
</evidence>
<keyword evidence="5" id="KW-1185">Reference proteome</keyword>
<name>A0A8S1GR17_9PELO</name>
<evidence type="ECO:0000256" key="1">
    <source>
        <dbReference type="ARBA" id="ARBA00005298"/>
    </source>
</evidence>
<dbReference type="Proteomes" id="UP000835052">
    <property type="component" value="Unassembled WGS sequence"/>
</dbReference>
<reference evidence="4" key="1">
    <citation type="submission" date="2020-10" db="EMBL/GenBank/DDBJ databases">
        <authorList>
            <person name="Kikuchi T."/>
        </authorList>
    </citation>
    <scope>NUCLEOTIDE SEQUENCE</scope>
    <source>
        <strain evidence="4">NKZ352</strain>
    </source>
</reference>
<dbReference type="PROSITE" id="PS00295">
    <property type="entry name" value="ARRESTINS"/>
    <property type="match status" value="1"/>
</dbReference>
<dbReference type="GO" id="GO:0045494">
    <property type="term" value="P:photoreceptor cell maintenance"/>
    <property type="evidence" value="ECO:0007669"/>
    <property type="project" value="UniProtKB-ARBA"/>
</dbReference>
<dbReference type="Pfam" id="PF00339">
    <property type="entry name" value="Arrestin_N"/>
    <property type="match status" value="1"/>
</dbReference>
<sequence length="195" mass="21972">MKGESKSFHLCASPSGRKCSHERVVMVDEDRKTGTRVFKKTSPNGKITTYLGKRDFIDRGDYVDLIDGMVLVDDEYIKEGKKITAHLLAAFRYGREDLDVLGLTFRKDLISQQYQVYPPDPNAPDRQLTRLQERLKRKLGVNAFPFWFEVPPKSASSVTLQPAPGDTGKPCGVDYELKTIVGSMEACNEKPKKTV</sequence>
<organism evidence="4 5">
    <name type="scientific">Caenorhabditis auriculariae</name>
    <dbReference type="NCBI Taxonomy" id="2777116"/>
    <lineage>
        <taxon>Eukaryota</taxon>
        <taxon>Metazoa</taxon>
        <taxon>Ecdysozoa</taxon>
        <taxon>Nematoda</taxon>
        <taxon>Chromadorea</taxon>
        <taxon>Rhabditida</taxon>
        <taxon>Rhabditina</taxon>
        <taxon>Rhabditomorpha</taxon>
        <taxon>Rhabditoidea</taxon>
        <taxon>Rhabditidae</taxon>
        <taxon>Peloderinae</taxon>
        <taxon>Caenorhabditis</taxon>
    </lineage>
</organism>
<dbReference type="SUPFAM" id="SSF81296">
    <property type="entry name" value="E set domains"/>
    <property type="match status" value="1"/>
</dbReference>
<dbReference type="GO" id="GO:0002031">
    <property type="term" value="P:G protein-coupled receptor internalization"/>
    <property type="evidence" value="ECO:0007669"/>
    <property type="project" value="TreeGrafter"/>
</dbReference>
<dbReference type="GO" id="GO:0007608">
    <property type="term" value="P:sensory perception of smell"/>
    <property type="evidence" value="ECO:0007669"/>
    <property type="project" value="UniProtKB-ARBA"/>
</dbReference>
<comment type="similarity">
    <text evidence="1">Belongs to the arrestin family.</text>
</comment>
<comment type="caution">
    <text evidence="4">The sequence shown here is derived from an EMBL/GenBank/DDBJ whole genome shotgun (WGS) entry which is preliminary data.</text>
</comment>
<dbReference type="OrthoDB" id="298939at2759"/>
<dbReference type="InterPro" id="IPR017864">
    <property type="entry name" value="Arrestin_CS"/>
</dbReference>
<dbReference type="PANTHER" id="PTHR11792">
    <property type="entry name" value="ARRESTIN"/>
    <property type="match status" value="1"/>
</dbReference>
<keyword evidence="2" id="KW-0716">Sensory transduction</keyword>
<gene>
    <name evidence="4" type="ORF">CAUJ_LOCUS1171</name>
</gene>
<dbReference type="InterPro" id="IPR014756">
    <property type="entry name" value="Ig_E-set"/>
</dbReference>
<evidence type="ECO:0000313" key="5">
    <source>
        <dbReference type="Proteomes" id="UP000835052"/>
    </source>
</evidence>
<dbReference type="GO" id="GO:0001664">
    <property type="term" value="F:G protein-coupled receptor binding"/>
    <property type="evidence" value="ECO:0007669"/>
    <property type="project" value="TreeGrafter"/>
</dbReference>
<dbReference type="GO" id="GO:0007165">
    <property type="term" value="P:signal transduction"/>
    <property type="evidence" value="ECO:0007669"/>
    <property type="project" value="InterPro"/>
</dbReference>
<dbReference type="AlphaFoldDB" id="A0A8S1GR17"/>
<dbReference type="FunFam" id="2.60.40.840:FF:000002">
    <property type="entry name" value="Arrestin 3"/>
    <property type="match status" value="1"/>
</dbReference>
<dbReference type="PANTHER" id="PTHR11792:SF17">
    <property type="entry name" value="KURTZ ARRESTIN"/>
    <property type="match status" value="1"/>
</dbReference>
<dbReference type="PRINTS" id="PR00309">
    <property type="entry name" value="ARRESTIN"/>
</dbReference>
<protein>
    <recommendedName>
        <fullName evidence="3">Arrestin-like N-terminal domain-containing protein</fullName>
    </recommendedName>
</protein>
<evidence type="ECO:0000313" key="4">
    <source>
        <dbReference type="EMBL" id="CAD6185252.1"/>
    </source>
</evidence>
<dbReference type="EMBL" id="CAJGYM010000002">
    <property type="protein sequence ID" value="CAD6185252.1"/>
    <property type="molecule type" value="Genomic_DNA"/>
</dbReference>
<dbReference type="InterPro" id="IPR011021">
    <property type="entry name" value="Arrestin-like_N"/>
</dbReference>
<dbReference type="GO" id="GO:0005737">
    <property type="term" value="C:cytoplasm"/>
    <property type="evidence" value="ECO:0007669"/>
    <property type="project" value="TreeGrafter"/>
</dbReference>
<proteinExistence type="inferred from homology"/>
<dbReference type="InterPro" id="IPR000698">
    <property type="entry name" value="Arrestin"/>
</dbReference>
<dbReference type="InterPro" id="IPR014753">
    <property type="entry name" value="Arrestin_N"/>
</dbReference>
<accession>A0A8S1GR17</accession>